<keyword evidence="4" id="KW-1185">Reference proteome</keyword>
<gene>
    <name evidence="3" type="ORF">GCM10023213_20830</name>
</gene>
<proteinExistence type="predicted"/>
<dbReference type="Pfam" id="PF04367">
    <property type="entry name" value="DUF502"/>
    <property type="match status" value="1"/>
</dbReference>
<evidence type="ECO:0000256" key="2">
    <source>
        <dbReference type="SAM" id="Phobius"/>
    </source>
</evidence>
<dbReference type="EMBL" id="BAABIA010000004">
    <property type="protein sequence ID" value="GAA5139688.1"/>
    <property type="molecule type" value="Genomic_DNA"/>
</dbReference>
<dbReference type="InterPro" id="IPR007462">
    <property type="entry name" value="COV1-like"/>
</dbReference>
<evidence type="ECO:0000313" key="3">
    <source>
        <dbReference type="EMBL" id="GAA5139688.1"/>
    </source>
</evidence>
<feature type="region of interest" description="Disordered" evidence="1">
    <location>
        <begin position="233"/>
        <end position="275"/>
    </location>
</feature>
<sequence>MSSLPPIPPPNPRSPFVWLRNKFLAGLAVALPLLITFWILQSAYHLLHGWSVPLVDFIARFINELTGKVIVDPNSPTYQHVLTFVGFMIPLMVFLALGVMATNVLGVRVVTAMDKLLLSVPIVSFIYKSLKQVIDGFKGLGGRQNFKRVVYVDYPSGDMKMLGFVTGQYLDPQQNKVLAAVFIPGALSPMTGLLLVVPIEQVTDAPLSVEDAMKLIFSGGLIVPSSLSAPASKPDISPAPLPVAEESHQPEAEPELPIGLPRAEDFDSGDPDILSDSEVEAAELAGTHSKGRRILSALSWRKK</sequence>
<evidence type="ECO:0000256" key="1">
    <source>
        <dbReference type="SAM" id="MobiDB-lite"/>
    </source>
</evidence>
<dbReference type="PANTHER" id="PTHR31876">
    <property type="entry name" value="COV-LIKE PROTEIN 1"/>
    <property type="match status" value="1"/>
</dbReference>
<evidence type="ECO:0000313" key="4">
    <source>
        <dbReference type="Proteomes" id="UP001499852"/>
    </source>
</evidence>
<evidence type="ECO:0008006" key="5">
    <source>
        <dbReference type="Google" id="ProtNLM"/>
    </source>
</evidence>
<protein>
    <recommendedName>
        <fullName evidence="5">DUF502 domain-containing protein</fullName>
    </recommendedName>
</protein>
<accession>A0ABP9P3P0</accession>
<dbReference type="PANTHER" id="PTHR31876:SF26">
    <property type="entry name" value="PROTEIN LIKE COV 2"/>
    <property type="match status" value="1"/>
</dbReference>
<keyword evidence="2" id="KW-0472">Membrane</keyword>
<name>A0ABP9P3P0_9BACT</name>
<reference evidence="4" key="1">
    <citation type="journal article" date="2019" name="Int. J. Syst. Evol. Microbiol.">
        <title>The Global Catalogue of Microorganisms (GCM) 10K type strain sequencing project: providing services to taxonomists for standard genome sequencing and annotation.</title>
        <authorList>
            <consortium name="The Broad Institute Genomics Platform"/>
            <consortium name="The Broad Institute Genome Sequencing Center for Infectious Disease"/>
            <person name="Wu L."/>
            <person name="Ma J."/>
        </authorList>
    </citation>
    <scope>NUCLEOTIDE SEQUENCE [LARGE SCALE GENOMIC DNA]</scope>
    <source>
        <strain evidence="4">JCM 18053</strain>
    </source>
</reference>
<comment type="caution">
    <text evidence="3">The sequence shown here is derived from an EMBL/GenBank/DDBJ whole genome shotgun (WGS) entry which is preliminary data.</text>
</comment>
<feature type="compositionally biased region" description="Acidic residues" evidence="1">
    <location>
        <begin position="266"/>
        <end position="275"/>
    </location>
</feature>
<dbReference type="RefSeq" id="WP_345736318.1">
    <property type="nucleotide sequence ID" value="NZ_BAABIA010000004.1"/>
</dbReference>
<keyword evidence="2" id="KW-1133">Transmembrane helix</keyword>
<feature type="transmembrane region" description="Helical" evidence="2">
    <location>
        <begin position="81"/>
        <end position="105"/>
    </location>
</feature>
<dbReference type="Proteomes" id="UP001499852">
    <property type="component" value="Unassembled WGS sequence"/>
</dbReference>
<organism evidence="3 4">
    <name type="scientific">Prosthecobacter algae</name>
    <dbReference type="NCBI Taxonomy" id="1144682"/>
    <lineage>
        <taxon>Bacteria</taxon>
        <taxon>Pseudomonadati</taxon>
        <taxon>Verrucomicrobiota</taxon>
        <taxon>Verrucomicrobiia</taxon>
        <taxon>Verrucomicrobiales</taxon>
        <taxon>Verrucomicrobiaceae</taxon>
        <taxon>Prosthecobacter</taxon>
    </lineage>
</organism>
<keyword evidence="2" id="KW-0812">Transmembrane</keyword>
<feature type="transmembrane region" description="Helical" evidence="2">
    <location>
        <begin position="23"/>
        <end position="44"/>
    </location>
</feature>